<dbReference type="InterPro" id="IPR036937">
    <property type="entry name" value="Adhesion_dom_fimbrial_sf"/>
</dbReference>
<comment type="subcellular location">
    <subcellularLocation>
        <location evidence="1">Fimbrium</location>
    </subcellularLocation>
</comment>
<dbReference type="InterPro" id="IPR000259">
    <property type="entry name" value="Adhesion_dom_fimbrial"/>
</dbReference>
<dbReference type="Pfam" id="PF00419">
    <property type="entry name" value="Fimbrial"/>
    <property type="match status" value="1"/>
</dbReference>
<accession>A0A379FBU2</accession>
<dbReference type="Proteomes" id="UP000254331">
    <property type="component" value="Unassembled WGS sequence"/>
</dbReference>
<dbReference type="InterPro" id="IPR005430">
    <property type="entry name" value="P_pili_tip_PapF"/>
</dbReference>
<dbReference type="EMBL" id="UGTW01000001">
    <property type="protein sequence ID" value="SUC17021.1"/>
    <property type="molecule type" value="Genomic_DNA"/>
</dbReference>
<evidence type="ECO:0000256" key="3">
    <source>
        <dbReference type="ARBA" id="ARBA00023263"/>
    </source>
</evidence>
<keyword evidence="3" id="KW-0281">Fimbrium</keyword>
<dbReference type="GO" id="GO:0009289">
    <property type="term" value="C:pilus"/>
    <property type="evidence" value="ECO:0007669"/>
    <property type="project" value="UniProtKB-SubCell"/>
</dbReference>
<dbReference type="SUPFAM" id="SSF49401">
    <property type="entry name" value="Bacterial adhesins"/>
    <property type="match status" value="1"/>
</dbReference>
<evidence type="ECO:0000256" key="2">
    <source>
        <dbReference type="ARBA" id="ARBA00022729"/>
    </source>
</evidence>
<dbReference type="RefSeq" id="WP_087803248.1">
    <property type="nucleotide sequence ID" value="NZ_CABMNT010000001.1"/>
</dbReference>
<evidence type="ECO:0000256" key="1">
    <source>
        <dbReference type="ARBA" id="ARBA00004561"/>
    </source>
</evidence>
<feature type="domain" description="Fimbrial-type adhesion" evidence="4">
    <location>
        <begin position="28"/>
        <end position="161"/>
    </location>
</feature>
<gene>
    <name evidence="5" type="primary">pmfE_2</name>
    <name evidence="5" type="ORF">NCTC10376_02941</name>
</gene>
<dbReference type="PANTHER" id="PTHR33420">
    <property type="entry name" value="FIMBRIAL SUBUNIT ELFA-RELATED"/>
    <property type="match status" value="1"/>
</dbReference>
<dbReference type="PANTHER" id="PTHR33420:SF31">
    <property type="entry name" value="TYPE 1 FIMBRIN D-MANNOSE SPECIFIC ADHESIN"/>
    <property type="match status" value="1"/>
</dbReference>
<proteinExistence type="predicted"/>
<dbReference type="GeneID" id="93393581"/>
<protein>
    <submittedName>
        <fullName evidence="5">Minor fimbrial subunit</fullName>
    </submittedName>
</protein>
<evidence type="ECO:0000313" key="5">
    <source>
        <dbReference type="EMBL" id="SUC17021.1"/>
    </source>
</evidence>
<name>A0A379FBU2_PROVU</name>
<dbReference type="InterPro" id="IPR050263">
    <property type="entry name" value="Bact_Fimbrial_Adh_Pro"/>
</dbReference>
<sequence>MLNKYLLILLVLFHSKSFSSILGYGTDIHFKGRLFEPGCEFNNNVDMDIDFGMIGIKKVNGKEYTKKISIPMKCKGSLDKSLYIQIQGNTVGGYNNVISTSKENLGIIFNDNIGNPIILNNFLKAKDDKLYEFTVTPIMLDMTKQLDVGYFSATATLISTYF</sequence>
<dbReference type="Gene3D" id="2.60.40.1090">
    <property type="entry name" value="Fimbrial-type adhesion domain"/>
    <property type="match status" value="1"/>
</dbReference>
<dbReference type="PRINTS" id="PR01613">
    <property type="entry name" value="FIMBRIALPAPF"/>
</dbReference>
<evidence type="ECO:0000259" key="4">
    <source>
        <dbReference type="Pfam" id="PF00419"/>
    </source>
</evidence>
<reference evidence="5 6" key="1">
    <citation type="submission" date="2018-06" db="EMBL/GenBank/DDBJ databases">
        <authorList>
            <consortium name="Pathogen Informatics"/>
            <person name="Doyle S."/>
        </authorList>
    </citation>
    <scope>NUCLEOTIDE SEQUENCE [LARGE SCALE GENOMIC DNA]</scope>
    <source>
        <strain evidence="5 6">NCTC10376</strain>
    </source>
</reference>
<dbReference type="AlphaFoldDB" id="A0A379FBU2"/>
<organism evidence="5 6">
    <name type="scientific">Proteus vulgaris</name>
    <dbReference type="NCBI Taxonomy" id="585"/>
    <lineage>
        <taxon>Bacteria</taxon>
        <taxon>Pseudomonadati</taxon>
        <taxon>Pseudomonadota</taxon>
        <taxon>Gammaproteobacteria</taxon>
        <taxon>Enterobacterales</taxon>
        <taxon>Morganellaceae</taxon>
        <taxon>Proteus</taxon>
    </lineage>
</organism>
<evidence type="ECO:0000313" key="6">
    <source>
        <dbReference type="Proteomes" id="UP000254331"/>
    </source>
</evidence>
<dbReference type="GO" id="GO:0043709">
    <property type="term" value="P:cell adhesion involved in single-species biofilm formation"/>
    <property type="evidence" value="ECO:0007669"/>
    <property type="project" value="TreeGrafter"/>
</dbReference>
<dbReference type="InterPro" id="IPR008966">
    <property type="entry name" value="Adhesion_dom_sf"/>
</dbReference>
<keyword evidence="2" id="KW-0732">Signal</keyword>